<dbReference type="Proteomes" id="UP000293142">
    <property type="component" value="Unassembled WGS sequence"/>
</dbReference>
<dbReference type="GO" id="GO:0003700">
    <property type="term" value="F:DNA-binding transcription factor activity"/>
    <property type="evidence" value="ECO:0007669"/>
    <property type="project" value="InterPro"/>
</dbReference>
<evidence type="ECO:0000256" key="2">
    <source>
        <dbReference type="ARBA" id="ARBA00023125"/>
    </source>
</evidence>
<dbReference type="GO" id="GO:0043565">
    <property type="term" value="F:sequence-specific DNA binding"/>
    <property type="evidence" value="ECO:0007669"/>
    <property type="project" value="InterPro"/>
</dbReference>
<evidence type="ECO:0000313" key="7">
    <source>
        <dbReference type="Proteomes" id="UP000293142"/>
    </source>
</evidence>
<accession>A0A4Q9DKA7</accession>
<dbReference type="PANTHER" id="PTHR43280">
    <property type="entry name" value="ARAC-FAMILY TRANSCRIPTIONAL REGULATOR"/>
    <property type="match status" value="1"/>
</dbReference>
<feature type="transmembrane region" description="Helical" evidence="4">
    <location>
        <begin position="305"/>
        <end position="325"/>
    </location>
</feature>
<sequence length="792" mass="91706">MFLNRMWPKRRSIVLKWFFSYMAVLLLPIAISVIVYNESNQALTSEIHQANSSLLKQVREVMDNQFRTMERLNFEITWNLKVQDLLYSNKYEVYPNEFVYDQYQITQDLKLTKSAYASIDEAYIYIASEDAVLLPGLRRESAFAYQLLHRDKSLSYEQWKSLVQRRDFRGYIPINRVGEDGMPRKAIAYVSSYPSYNPDRPVATNVIMIDQKRILGAIDNVELFTSGRVMVLNKDNEVLVTNSNETLTPSLPLSHFTGDSGLFYYEEAGKKFEVFYIRSAYADMKYVSIIPSQLFWQKAEHVRSMTYMSIIISILGGSVLTYFFLWRNYNPIRRLVQSFAGKAGLPYAKGGNELHFLQQALDETLLEKDKMFTQMKQQNNQLRNNFIVKLLKGRVDGHMPIDEALTAYNMKPNSDEFAVLLFYLEDNQPFFEKIEQMEHKDKLKLLQFIVTNIVEELAARKHRGYMAEMDATLACLINLREGDDKQIQAEDLLDIARGAQQFLAEAYHIRLTVSVSGIHSSFSGIPQAYMEALDAMEYKLVIGSSEVLSYEEIQKGSQQEPEKGYYYPLQVEQQLINYAKIGDFDKAKQTLDDVIEANFRQMVIPVYFAKCLLFDLVSTMVKTINEIGDIQESFLMDSPKRIERLMACETFEDMKQQLTDLLRKVCEYTSAKRQKHIQQSRQRVLHELLHKVGSFIEERYDDPNLNISLIGEKFDMKATYLSKLFKDQTGEGLLDYINKVRIGKAKEMIAAQHKNVTDVASLVGYNDVNAFIRTFKKYEGITPGKYKETLDA</sequence>
<dbReference type="InterPro" id="IPR020449">
    <property type="entry name" value="Tscrpt_reg_AraC-type_HTH"/>
</dbReference>
<feature type="transmembrane region" description="Helical" evidence="4">
    <location>
        <begin position="12"/>
        <end position="36"/>
    </location>
</feature>
<organism evidence="6 7">
    <name type="scientific">Paenibacillus thalictri</name>
    <dbReference type="NCBI Taxonomy" id="2527873"/>
    <lineage>
        <taxon>Bacteria</taxon>
        <taxon>Bacillati</taxon>
        <taxon>Bacillota</taxon>
        <taxon>Bacilli</taxon>
        <taxon>Bacillales</taxon>
        <taxon>Paenibacillaceae</taxon>
        <taxon>Paenibacillus</taxon>
    </lineage>
</organism>
<dbReference type="RefSeq" id="WP_131016415.1">
    <property type="nucleotide sequence ID" value="NZ_SIRE01000020.1"/>
</dbReference>
<reference evidence="6 7" key="1">
    <citation type="submission" date="2019-02" db="EMBL/GenBank/DDBJ databases">
        <title>Paenibacillus sp. nov., isolated from surface-sterilized tissue of Thalictrum simplex L.</title>
        <authorList>
            <person name="Tuo L."/>
        </authorList>
    </citation>
    <scope>NUCLEOTIDE SEQUENCE [LARGE SCALE GENOMIC DNA]</scope>
    <source>
        <strain evidence="6 7">N2SHLJ1</strain>
    </source>
</reference>
<name>A0A4Q9DKA7_9BACL</name>
<keyword evidence="1" id="KW-0805">Transcription regulation</keyword>
<keyword evidence="4" id="KW-0812">Transmembrane</keyword>
<evidence type="ECO:0000256" key="1">
    <source>
        <dbReference type="ARBA" id="ARBA00023015"/>
    </source>
</evidence>
<protein>
    <submittedName>
        <fullName evidence="6">AraC family transcriptional regulator</fullName>
    </submittedName>
</protein>
<dbReference type="InterPro" id="IPR009057">
    <property type="entry name" value="Homeodomain-like_sf"/>
</dbReference>
<dbReference type="PROSITE" id="PS01124">
    <property type="entry name" value="HTH_ARAC_FAMILY_2"/>
    <property type="match status" value="1"/>
</dbReference>
<evidence type="ECO:0000313" key="6">
    <source>
        <dbReference type="EMBL" id="TBL74008.1"/>
    </source>
</evidence>
<dbReference type="Pfam" id="PF17853">
    <property type="entry name" value="GGDEF_2"/>
    <property type="match status" value="1"/>
</dbReference>
<evidence type="ECO:0000259" key="5">
    <source>
        <dbReference type="PROSITE" id="PS01124"/>
    </source>
</evidence>
<dbReference type="OrthoDB" id="2515823at2"/>
<dbReference type="Pfam" id="PF12833">
    <property type="entry name" value="HTH_18"/>
    <property type="match status" value="1"/>
</dbReference>
<dbReference type="Gene3D" id="1.10.10.60">
    <property type="entry name" value="Homeodomain-like"/>
    <property type="match status" value="2"/>
</dbReference>
<keyword evidence="4" id="KW-0472">Membrane</keyword>
<gene>
    <name evidence="6" type="ORF">EYB31_26300</name>
</gene>
<evidence type="ECO:0000256" key="3">
    <source>
        <dbReference type="ARBA" id="ARBA00023163"/>
    </source>
</evidence>
<dbReference type="SUPFAM" id="SSF46689">
    <property type="entry name" value="Homeodomain-like"/>
    <property type="match status" value="1"/>
</dbReference>
<dbReference type="InterPro" id="IPR041522">
    <property type="entry name" value="CdaR_GGDEF"/>
</dbReference>
<keyword evidence="2" id="KW-0238">DNA-binding</keyword>
<comment type="caution">
    <text evidence="6">The sequence shown here is derived from an EMBL/GenBank/DDBJ whole genome shotgun (WGS) entry which is preliminary data.</text>
</comment>
<dbReference type="InterPro" id="IPR018060">
    <property type="entry name" value="HTH_AraC"/>
</dbReference>
<keyword evidence="3" id="KW-0804">Transcription</keyword>
<dbReference type="SMART" id="SM00342">
    <property type="entry name" value="HTH_ARAC"/>
    <property type="match status" value="1"/>
</dbReference>
<keyword evidence="4" id="KW-1133">Transmembrane helix</keyword>
<dbReference type="PANTHER" id="PTHR43280:SF2">
    <property type="entry name" value="HTH-TYPE TRANSCRIPTIONAL REGULATOR EXSA"/>
    <property type="match status" value="1"/>
</dbReference>
<dbReference type="PROSITE" id="PS00041">
    <property type="entry name" value="HTH_ARAC_FAMILY_1"/>
    <property type="match status" value="1"/>
</dbReference>
<dbReference type="PRINTS" id="PR00032">
    <property type="entry name" value="HTHARAC"/>
</dbReference>
<keyword evidence="7" id="KW-1185">Reference proteome</keyword>
<proteinExistence type="predicted"/>
<dbReference type="AlphaFoldDB" id="A0A4Q9DKA7"/>
<dbReference type="InterPro" id="IPR018062">
    <property type="entry name" value="HTH_AraC-typ_CS"/>
</dbReference>
<feature type="domain" description="HTH araC/xylS-type" evidence="5">
    <location>
        <begin position="690"/>
        <end position="789"/>
    </location>
</feature>
<dbReference type="EMBL" id="SIRE01000020">
    <property type="protein sequence ID" value="TBL74008.1"/>
    <property type="molecule type" value="Genomic_DNA"/>
</dbReference>
<evidence type="ECO:0000256" key="4">
    <source>
        <dbReference type="SAM" id="Phobius"/>
    </source>
</evidence>